<gene>
    <name evidence="1" type="ORF">GCM10009716_46760</name>
</gene>
<evidence type="ECO:0000313" key="2">
    <source>
        <dbReference type="Proteomes" id="UP001501303"/>
    </source>
</evidence>
<dbReference type="EMBL" id="BAAAMJ010000079">
    <property type="protein sequence ID" value="GAA1934356.1"/>
    <property type="molecule type" value="Genomic_DNA"/>
</dbReference>
<protein>
    <submittedName>
        <fullName evidence="1">Uncharacterized protein</fullName>
    </submittedName>
</protein>
<keyword evidence="2" id="KW-1185">Reference proteome</keyword>
<dbReference type="Proteomes" id="UP001501303">
    <property type="component" value="Unassembled WGS sequence"/>
</dbReference>
<evidence type="ECO:0000313" key="1">
    <source>
        <dbReference type="EMBL" id="GAA1934356.1"/>
    </source>
</evidence>
<comment type="caution">
    <text evidence="1">The sequence shown here is derived from an EMBL/GenBank/DDBJ whole genome shotgun (WGS) entry which is preliminary data.</text>
</comment>
<accession>A0ABN2PW11</accession>
<organism evidence="1 2">
    <name type="scientific">Streptomyces sodiiphilus</name>
    <dbReference type="NCBI Taxonomy" id="226217"/>
    <lineage>
        <taxon>Bacteria</taxon>
        <taxon>Bacillati</taxon>
        <taxon>Actinomycetota</taxon>
        <taxon>Actinomycetes</taxon>
        <taxon>Kitasatosporales</taxon>
        <taxon>Streptomycetaceae</taxon>
        <taxon>Streptomyces</taxon>
    </lineage>
</organism>
<name>A0ABN2PW11_9ACTN</name>
<proteinExistence type="predicted"/>
<dbReference type="RefSeq" id="WP_344266349.1">
    <property type="nucleotide sequence ID" value="NZ_BAAAMJ010000079.1"/>
</dbReference>
<sequence>MASWEEFEQIHQRICEEDGIRTNLNQHDAGGGAGSPNRAGAGDADLVVGDGTLDGAARVVDDVIRPGTDRAGKAADMQTSVAAQYMRNWETASGVASVLEKWHKKKNALLARLYYESQGLRAGDIAFLETELHIRGNIKEIDSTLQEPDVPPLRPVHGISGF</sequence>
<reference evidence="1 2" key="1">
    <citation type="journal article" date="2019" name="Int. J. Syst. Evol. Microbiol.">
        <title>The Global Catalogue of Microorganisms (GCM) 10K type strain sequencing project: providing services to taxonomists for standard genome sequencing and annotation.</title>
        <authorList>
            <consortium name="The Broad Institute Genomics Platform"/>
            <consortium name="The Broad Institute Genome Sequencing Center for Infectious Disease"/>
            <person name="Wu L."/>
            <person name="Ma J."/>
        </authorList>
    </citation>
    <scope>NUCLEOTIDE SEQUENCE [LARGE SCALE GENOMIC DNA]</scope>
    <source>
        <strain evidence="1 2">JCM 13581</strain>
    </source>
</reference>